<dbReference type="GO" id="GO:0006313">
    <property type="term" value="P:DNA transposition"/>
    <property type="evidence" value="ECO:0007669"/>
    <property type="project" value="InterPro"/>
</dbReference>
<dbReference type="SUPFAM" id="SSF46689">
    <property type="entry name" value="Homeodomain-like"/>
    <property type="match status" value="1"/>
</dbReference>
<evidence type="ECO:0000313" key="2">
    <source>
        <dbReference type="Proteomes" id="UP000590740"/>
    </source>
</evidence>
<organism evidence="1 2">
    <name type="scientific">Prosthecobacter vanneervenii</name>
    <dbReference type="NCBI Taxonomy" id="48466"/>
    <lineage>
        <taxon>Bacteria</taxon>
        <taxon>Pseudomonadati</taxon>
        <taxon>Verrucomicrobiota</taxon>
        <taxon>Verrucomicrobiia</taxon>
        <taxon>Verrucomicrobiales</taxon>
        <taxon>Verrucomicrobiaceae</taxon>
        <taxon>Prosthecobacter</taxon>
    </lineage>
</organism>
<sequence>MPRLSRYSPAEKAAIVAAARSMIRKGESCKNIALQLGVNQPSLRGWLREATLNMLYPPLPPCMPRNRSAQ</sequence>
<dbReference type="AlphaFoldDB" id="A0A7W8DM96"/>
<reference evidence="1 2" key="1">
    <citation type="submission" date="2020-08" db="EMBL/GenBank/DDBJ databases">
        <title>Genomic Encyclopedia of Type Strains, Phase IV (KMG-IV): sequencing the most valuable type-strain genomes for metagenomic binning, comparative biology and taxonomic classification.</title>
        <authorList>
            <person name="Goeker M."/>
        </authorList>
    </citation>
    <scope>NUCLEOTIDE SEQUENCE [LARGE SCALE GENOMIC DNA]</scope>
    <source>
        <strain evidence="1 2">DSM 12252</strain>
    </source>
</reference>
<dbReference type="EMBL" id="JACHIG010000014">
    <property type="protein sequence ID" value="MBB5035179.1"/>
    <property type="molecule type" value="Genomic_DNA"/>
</dbReference>
<evidence type="ECO:0000313" key="1">
    <source>
        <dbReference type="EMBL" id="MBB5035179.1"/>
    </source>
</evidence>
<dbReference type="GO" id="GO:0003677">
    <property type="term" value="F:DNA binding"/>
    <property type="evidence" value="ECO:0007669"/>
    <property type="project" value="InterPro"/>
</dbReference>
<dbReference type="Pfam" id="PF01527">
    <property type="entry name" value="HTH_Tnp_1"/>
    <property type="match status" value="1"/>
</dbReference>
<protein>
    <submittedName>
        <fullName evidence="1">Transposase-like protein</fullName>
    </submittedName>
</protein>
<dbReference type="Gene3D" id="1.10.10.10">
    <property type="entry name" value="Winged helix-like DNA-binding domain superfamily/Winged helix DNA-binding domain"/>
    <property type="match status" value="1"/>
</dbReference>
<keyword evidence="2" id="KW-1185">Reference proteome</keyword>
<accession>A0A7W8DM96</accession>
<dbReference type="InterPro" id="IPR002514">
    <property type="entry name" value="Transposase_8"/>
</dbReference>
<proteinExistence type="predicted"/>
<dbReference type="RefSeq" id="WP_184343707.1">
    <property type="nucleotide sequence ID" value="NZ_JACHIG010000014.1"/>
</dbReference>
<dbReference type="Proteomes" id="UP000590740">
    <property type="component" value="Unassembled WGS sequence"/>
</dbReference>
<dbReference type="InterPro" id="IPR009057">
    <property type="entry name" value="Homeodomain-like_sf"/>
</dbReference>
<comment type="caution">
    <text evidence="1">The sequence shown here is derived from an EMBL/GenBank/DDBJ whole genome shotgun (WGS) entry which is preliminary data.</text>
</comment>
<gene>
    <name evidence="1" type="ORF">HNQ65_004788</name>
</gene>
<name>A0A7W8DM96_9BACT</name>
<dbReference type="GO" id="GO:0004803">
    <property type="term" value="F:transposase activity"/>
    <property type="evidence" value="ECO:0007669"/>
    <property type="project" value="InterPro"/>
</dbReference>
<dbReference type="InterPro" id="IPR036388">
    <property type="entry name" value="WH-like_DNA-bd_sf"/>
</dbReference>